<evidence type="ECO:0000256" key="10">
    <source>
        <dbReference type="ARBA" id="ARBA00023136"/>
    </source>
</evidence>
<keyword evidence="5 12" id="KW-0812">Transmembrane</keyword>
<evidence type="ECO:0000256" key="7">
    <source>
        <dbReference type="ARBA" id="ARBA00022892"/>
    </source>
</evidence>
<evidence type="ECO:0000256" key="4">
    <source>
        <dbReference type="ARBA" id="ARBA00022448"/>
    </source>
</evidence>
<keyword evidence="8" id="KW-0653">Protein transport</keyword>
<evidence type="ECO:0000256" key="5">
    <source>
        <dbReference type="ARBA" id="ARBA00022692"/>
    </source>
</evidence>
<protein>
    <recommendedName>
        <fullName evidence="3">Vesicle transport protein USE1</fullName>
    </recommendedName>
    <alternativeName>
        <fullName evidence="11">USE1-like protein</fullName>
    </alternativeName>
</protein>
<keyword evidence="9 12" id="KW-1133">Transmembrane helix</keyword>
<dbReference type="AlphaFoldDB" id="A0A814EVS8"/>
<keyword evidence="4" id="KW-0813">Transport</keyword>
<keyword evidence="10 12" id="KW-0472">Membrane</keyword>
<organism evidence="13 14">
    <name type="scientific">Brachionus calyciflorus</name>
    <dbReference type="NCBI Taxonomy" id="104777"/>
    <lineage>
        <taxon>Eukaryota</taxon>
        <taxon>Metazoa</taxon>
        <taxon>Spiralia</taxon>
        <taxon>Gnathifera</taxon>
        <taxon>Rotifera</taxon>
        <taxon>Eurotatoria</taxon>
        <taxon>Monogononta</taxon>
        <taxon>Pseudotrocha</taxon>
        <taxon>Ploima</taxon>
        <taxon>Brachionidae</taxon>
        <taxon>Brachionus</taxon>
    </lineage>
</organism>
<accession>A0A814EVS8</accession>
<evidence type="ECO:0000256" key="11">
    <source>
        <dbReference type="ARBA" id="ARBA00032711"/>
    </source>
</evidence>
<name>A0A814EVS8_9BILA</name>
<evidence type="ECO:0000256" key="2">
    <source>
        <dbReference type="ARBA" id="ARBA00007891"/>
    </source>
</evidence>
<dbReference type="Pfam" id="PF09753">
    <property type="entry name" value="Use1"/>
    <property type="match status" value="1"/>
</dbReference>
<comment type="similarity">
    <text evidence="2">Belongs to the USE1 family.</text>
</comment>
<evidence type="ECO:0000256" key="8">
    <source>
        <dbReference type="ARBA" id="ARBA00022927"/>
    </source>
</evidence>
<evidence type="ECO:0000313" key="13">
    <source>
        <dbReference type="EMBL" id="CAF0974662.1"/>
    </source>
</evidence>
<dbReference type="GO" id="GO:0005484">
    <property type="term" value="F:SNAP receptor activity"/>
    <property type="evidence" value="ECO:0007669"/>
    <property type="project" value="TreeGrafter"/>
</dbReference>
<dbReference type="OrthoDB" id="4506189at2759"/>
<dbReference type="PANTHER" id="PTHR13050:SF7">
    <property type="entry name" value="VESICLE TRANSPORT PROTEIN USE1"/>
    <property type="match status" value="1"/>
</dbReference>
<evidence type="ECO:0000256" key="12">
    <source>
        <dbReference type="SAM" id="Phobius"/>
    </source>
</evidence>
<reference evidence="13" key="1">
    <citation type="submission" date="2021-02" db="EMBL/GenBank/DDBJ databases">
        <authorList>
            <person name="Nowell W R."/>
        </authorList>
    </citation>
    <scope>NUCLEOTIDE SEQUENCE</scope>
    <source>
        <strain evidence="13">Ploen Becks lab</strain>
    </source>
</reference>
<dbReference type="PANTHER" id="PTHR13050">
    <property type="entry name" value="USE1-LIKE PROTEIN"/>
    <property type="match status" value="1"/>
</dbReference>
<keyword evidence="7" id="KW-0931">ER-Golgi transport</keyword>
<dbReference type="EMBL" id="CAJNOC010003253">
    <property type="protein sequence ID" value="CAF0974662.1"/>
    <property type="molecule type" value="Genomic_DNA"/>
</dbReference>
<proteinExistence type="inferred from homology"/>
<sequence>MNQKNLEINFQRLLAKTTELAEKEEVTPDWRLGKYVEYLEDFLKQLNKLTVNKPSVDALKDYAKRVEFLKQVSSIKNKKNDIPSQKLIDSTLKLANPGQIITKKDVRQKQIYHKTFLKQENALRDQLFGKTKSNSLDSENIELQELIRLEQENQEKIAQEMLKSVSSIKENSLLASRIIKTDTELLGKMNSTVEANSDNLKVVNDDLHERVSRSCNCWIWLMILLIMIIFIMMVLFMKLFPKKKYANYAYLNHDSYTIPDNHTYSHFIDNTIMVNNSVIDEKEL</sequence>
<evidence type="ECO:0000313" key="14">
    <source>
        <dbReference type="Proteomes" id="UP000663879"/>
    </source>
</evidence>
<comment type="caution">
    <text evidence="13">The sequence shown here is derived from an EMBL/GenBank/DDBJ whole genome shotgun (WGS) entry which is preliminary data.</text>
</comment>
<dbReference type="GO" id="GO:0015031">
    <property type="term" value="P:protein transport"/>
    <property type="evidence" value="ECO:0007669"/>
    <property type="project" value="UniProtKB-KW"/>
</dbReference>
<evidence type="ECO:0000256" key="1">
    <source>
        <dbReference type="ARBA" id="ARBA00004163"/>
    </source>
</evidence>
<keyword evidence="14" id="KW-1185">Reference proteome</keyword>
<gene>
    <name evidence="13" type="ORF">OXX778_LOCUS15104</name>
</gene>
<dbReference type="GO" id="GO:0031201">
    <property type="term" value="C:SNARE complex"/>
    <property type="evidence" value="ECO:0007669"/>
    <property type="project" value="TreeGrafter"/>
</dbReference>
<evidence type="ECO:0000256" key="9">
    <source>
        <dbReference type="ARBA" id="ARBA00022989"/>
    </source>
</evidence>
<dbReference type="InterPro" id="IPR019150">
    <property type="entry name" value="Vesicle_transport_protein_Use1"/>
</dbReference>
<evidence type="ECO:0000256" key="6">
    <source>
        <dbReference type="ARBA" id="ARBA00022824"/>
    </source>
</evidence>
<dbReference type="CDD" id="cd15860">
    <property type="entry name" value="SNARE_USE1"/>
    <property type="match status" value="1"/>
</dbReference>
<keyword evidence="6" id="KW-0256">Endoplasmic reticulum</keyword>
<dbReference type="Proteomes" id="UP000663879">
    <property type="component" value="Unassembled WGS sequence"/>
</dbReference>
<dbReference type="GO" id="GO:0005789">
    <property type="term" value="C:endoplasmic reticulum membrane"/>
    <property type="evidence" value="ECO:0007669"/>
    <property type="project" value="UniProtKB-SubCell"/>
</dbReference>
<comment type="subcellular location">
    <subcellularLocation>
        <location evidence="1">Endoplasmic reticulum membrane</location>
        <topology evidence="1">Single-pass type IV membrane protein</topology>
    </subcellularLocation>
</comment>
<dbReference type="GO" id="GO:0006890">
    <property type="term" value="P:retrograde vesicle-mediated transport, Golgi to endoplasmic reticulum"/>
    <property type="evidence" value="ECO:0007669"/>
    <property type="project" value="TreeGrafter"/>
</dbReference>
<evidence type="ECO:0000256" key="3">
    <source>
        <dbReference type="ARBA" id="ARBA00015843"/>
    </source>
</evidence>
<feature type="transmembrane region" description="Helical" evidence="12">
    <location>
        <begin position="218"/>
        <end position="237"/>
    </location>
</feature>